<dbReference type="EMBL" id="CP089984">
    <property type="protein sequence ID" value="WXB19553.1"/>
    <property type="molecule type" value="Genomic_DNA"/>
</dbReference>
<sequence length="103" mass="11664">MSAQTVLEDLTIDLYDALDDPLHVTMRDLLPSGLLGAKPITTEPFSYDDQSQLRRVEYSTGDDVHVSPFADEASAFCWRGLATRCNAPRHWRRRRTRAASFPP</sequence>
<evidence type="ECO:0000313" key="2">
    <source>
        <dbReference type="Proteomes" id="UP001370348"/>
    </source>
</evidence>
<dbReference type="RefSeq" id="WP_394829163.1">
    <property type="nucleotide sequence ID" value="NZ_CP089984.1"/>
</dbReference>
<proteinExistence type="predicted"/>
<name>A0ABZ2MAJ9_9BACT</name>
<protein>
    <submittedName>
        <fullName evidence="1">Uncharacterized protein</fullName>
    </submittedName>
</protein>
<keyword evidence="2" id="KW-1185">Reference proteome</keyword>
<gene>
    <name evidence="1" type="ORF">LZC94_20295</name>
</gene>
<accession>A0ABZ2MAJ9</accession>
<organism evidence="1 2">
    <name type="scientific">Pendulispora albinea</name>
    <dbReference type="NCBI Taxonomy" id="2741071"/>
    <lineage>
        <taxon>Bacteria</taxon>
        <taxon>Pseudomonadati</taxon>
        <taxon>Myxococcota</taxon>
        <taxon>Myxococcia</taxon>
        <taxon>Myxococcales</taxon>
        <taxon>Sorangiineae</taxon>
        <taxon>Pendulisporaceae</taxon>
        <taxon>Pendulispora</taxon>
    </lineage>
</organism>
<evidence type="ECO:0000313" key="1">
    <source>
        <dbReference type="EMBL" id="WXB19553.1"/>
    </source>
</evidence>
<dbReference type="Proteomes" id="UP001370348">
    <property type="component" value="Chromosome"/>
</dbReference>
<reference evidence="1 2" key="1">
    <citation type="submission" date="2021-12" db="EMBL/GenBank/DDBJ databases">
        <title>Discovery of the Pendulisporaceae a myxobacterial family with distinct sporulation behavior and unique specialized metabolism.</title>
        <authorList>
            <person name="Garcia R."/>
            <person name="Popoff A."/>
            <person name="Bader C.D."/>
            <person name="Loehr J."/>
            <person name="Walesch S."/>
            <person name="Walt C."/>
            <person name="Boldt J."/>
            <person name="Bunk B."/>
            <person name="Haeckl F.J.F.P.J."/>
            <person name="Gunesch A.P."/>
            <person name="Birkelbach J."/>
            <person name="Nuebel U."/>
            <person name="Pietschmann T."/>
            <person name="Bach T."/>
            <person name="Mueller R."/>
        </authorList>
    </citation>
    <scope>NUCLEOTIDE SEQUENCE [LARGE SCALE GENOMIC DNA]</scope>
    <source>
        <strain evidence="1 2">MSr11954</strain>
    </source>
</reference>